<evidence type="ECO:0000313" key="3">
    <source>
        <dbReference type="Proteomes" id="UP000011867"/>
    </source>
</evidence>
<dbReference type="OrthoDB" id="25428at2157"/>
<dbReference type="InterPro" id="IPR041633">
    <property type="entry name" value="Polbeta"/>
</dbReference>
<dbReference type="HOGENOM" id="CLU_142038_0_0_2"/>
<protein>
    <submittedName>
        <fullName evidence="2">Nucleotidyltransferase domain protein</fullName>
    </submittedName>
</protein>
<feature type="domain" description="Polymerase beta nucleotidyltransferase" evidence="1">
    <location>
        <begin position="15"/>
        <end position="103"/>
    </location>
</feature>
<name>M1XRF1_NATM8</name>
<accession>M1XRF1</accession>
<dbReference type="PANTHER" id="PTHR43852">
    <property type="entry name" value="NUCLEOTIDYLTRANSFERASE"/>
    <property type="match status" value="1"/>
</dbReference>
<dbReference type="InterPro" id="IPR052930">
    <property type="entry name" value="TA_antitoxin_MntA"/>
</dbReference>
<keyword evidence="3" id="KW-1185">Reference proteome</keyword>
<dbReference type="Pfam" id="PF18765">
    <property type="entry name" value="Polbeta"/>
    <property type="match status" value="1"/>
</dbReference>
<dbReference type="NCBIfam" id="NF047752">
    <property type="entry name" value="MntA_antitoxin"/>
    <property type="match status" value="1"/>
</dbReference>
<dbReference type="GeneID" id="14652440"/>
<dbReference type="Proteomes" id="UP000011867">
    <property type="component" value="Chromosome"/>
</dbReference>
<sequence length="141" mass="15028">MDAPSRDDRSIRDTVAETLADHPVSVAFLFGSRARGESHDRSDIDVAVAFEAGGSGSLDSRLSLGADLALALGTDDVDVIDLRAASPALVRAVFRDGDRLVGTEAEARWLHDALLEDADEKLRSPAERLDHALAAIDDHLA</sequence>
<dbReference type="PANTHER" id="PTHR43852:SF3">
    <property type="entry name" value="NUCLEOTIDYLTRANSFERASE"/>
    <property type="match status" value="1"/>
</dbReference>
<evidence type="ECO:0000313" key="2">
    <source>
        <dbReference type="EMBL" id="CCQ36826.1"/>
    </source>
</evidence>
<dbReference type="Gene3D" id="3.30.460.10">
    <property type="entry name" value="Beta Polymerase, domain 2"/>
    <property type="match status" value="1"/>
</dbReference>
<organism evidence="2 3">
    <name type="scientific">Natronomonas moolapensis (strain DSM 18674 / CECT 7526 / JCM 14361 / 8.8.11)</name>
    <dbReference type="NCBI Taxonomy" id="268739"/>
    <lineage>
        <taxon>Archaea</taxon>
        <taxon>Methanobacteriati</taxon>
        <taxon>Methanobacteriota</taxon>
        <taxon>Stenosarchaea group</taxon>
        <taxon>Halobacteria</taxon>
        <taxon>Halobacteriales</taxon>
        <taxon>Natronomonadaceae</taxon>
        <taxon>Natronomonas</taxon>
    </lineage>
</organism>
<dbReference type="CDD" id="cd05403">
    <property type="entry name" value="NT_KNTase_like"/>
    <property type="match status" value="1"/>
</dbReference>
<dbReference type="SUPFAM" id="SSF81301">
    <property type="entry name" value="Nucleotidyltransferase"/>
    <property type="match status" value="1"/>
</dbReference>
<dbReference type="STRING" id="268739.Nmlp_2671"/>
<gene>
    <name evidence="2" type="ordered locus">Nmlp_2671</name>
</gene>
<proteinExistence type="predicted"/>
<dbReference type="eggNOG" id="arCOG02105">
    <property type="taxonomic scope" value="Archaea"/>
</dbReference>
<dbReference type="AlphaFoldDB" id="M1XRF1"/>
<evidence type="ECO:0000259" key="1">
    <source>
        <dbReference type="Pfam" id="PF18765"/>
    </source>
</evidence>
<dbReference type="KEGG" id="nmo:Nmlp_2671"/>
<dbReference type="InterPro" id="IPR043519">
    <property type="entry name" value="NT_sf"/>
</dbReference>
<reference evidence="2 3" key="1">
    <citation type="journal article" date="2013" name="Genome Announc.">
        <title>Genome of the haloarchaeon Natronomonas moolapensis, a neutrophilic member of a previously haloalkaliphilic genus.</title>
        <authorList>
            <person name="Dyall-Smith M.L."/>
            <person name="Pfeiffer F."/>
            <person name="Oberwinkler T."/>
            <person name="Klee K."/>
            <person name="Rampp M."/>
            <person name="Palm P."/>
            <person name="Gross K."/>
            <person name="Schuster S.C."/>
            <person name="Oesterhelt D."/>
        </authorList>
    </citation>
    <scope>NUCLEOTIDE SEQUENCE [LARGE SCALE GENOMIC DNA]</scope>
    <source>
        <strain evidence="3">DSM 18674 / JCM 14361 / 8.8.11</strain>
    </source>
</reference>
<dbReference type="EMBL" id="HF582854">
    <property type="protein sequence ID" value="CCQ36826.1"/>
    <property type="molecule type" value="Genomic_DNA"/>
</dbReference>
<dbReference type="RefSeq" id="WP_015409595.1">
    <property type="nucleotide sequence ID" value="NC_020388.1"/>
</dbReference>